<dbReference type="GO" id="GO:1904680">
    <property type="term" value="F:peptide transmembrane transporter activity"/>
    <property type="evidence" value="ECO:0007669"/>
    <property type="project" value="TreeGrafter"/>
</dbReference>
<dbReference type="Proteomes" id="UP000318834">
    <property type="component" value="Unassembled WGS sequence"/>
</dbReference>
<evidence type="ECO:0000256" key="1">
    <source>
        <dbReference type="ARBA" id="ARBA00005695"/>
    </source>
</evidence>
<evidence type="ECO:0000313" key="7">
    <source>
        <dbReference type="Proteomes" id="UP000318834"/>
    </source>
</evidence>
<dbReference type="GO" id="GO:0043190">
    <property type="term" value="C:ATP-binding cassette (ABC) transporter complex"/>
    <property type="evidence" value="ECO:0007669"/>
    <property type="project" value="InterPro"/>
</dbReference>
<dbReference type="PIRSF" id="PIRSF002741">
    <property type="entry name" value="MppA"/>
    <property type="match status" value="1"/>
</dbReference>
<keyword evidence="2" id="KW-0813">Transport</keyword>
<feature type="domain" description="Solute-binding protein family 5" evidence="5">
    <location>
        <begin position="88"/>
        <end position="463"/>
    </location>
</feature>
<dbReference type="InterPro" id="IPR030678">
    <property type="entry name" value="Peptide/Ni-bd"/>
</dbReference>
<proteinExistence type="inferred from homology"/>
<dbReference type="EMBL" id="VBAP01000017">
    <property type="protein sequence ID" value="TMI76582.1"/>
    <property type="molecule type" value="Genomic_DNA"/>
</dbReference>
<dbReference type="CDD" id="cd08513">
    <property type="entry name" value="PBP2_thermophilic_Hb8_like"/>
    <property type="match status" value="1"/>
</dbReference>
<name>A0A537IZU8_9BACT</name>
<feature type="signal peptide" evidence="4">
    <location>
        <begin position="1"/>
        <end position="23"/>
    </location>
</feature>
<dbReference type="GO" id="GO:0042597">
    <property type="term" value="C:periplasmic space"/>
    <property type="evidence" value="ECO:0007669"/>
    <property type="project" value="UniProtKB-ARBA"/>
</dbReference>
<dbReference type="Gene3D" id="3.90.76.10">
    <property type="entry name" value="Dipeptide-binding Protein, Domain 1"/>
    <property type="match status" value="1"/>
</dbReference>
<dbReference type="SUPFAM" id="SSF53850">
    <property type="entry name" value="Periplasmic binding protein-like II"/>
    <property type="match status" value="1"/>
</dbReference>
<dbReference type="PANTHER" id="PTHR30290">
    <property type="entry name" value="PERIPLASMIC BINDING COMPONENT OF ABC TRANSPORTER"/>
    <property type="match status" value="1"/>
</dbReference>
<dbReference type="Pfam" id="PF00496">
    <property type="entry name" value="SBP_bac_5"/>
    <property type="match status" value="1"/>
</dbReference>
<dbReference type="InterPro" id="IPR000914">
    <property type="entry name" value="SBP_5_dom"/>
</dbReference>
<evidence type="ECO:0000256" key="3">
    <source>
        <dbReference type="ARBA" id="ARBA00022729"/>
    </source>
</evidence>
<organism evidence="6 7">
    <name type="scientific">Candidatus Segetimicrobium genomatis</name>
    <dbReference type="NCBI Taxonomy" id="2569760"/>
    <lineage>
        <taxon>Bacteria</taxon>
        <taxon>Bacillati</taxon>
        <taxon>Candidatus Sysuimicrobiota</taxon>
        <taxon>Candidatus Sysuimicrobiia</taxon>
        <taxon>Candidatus Sysuimicrobiales</taxon>
        <taxon>Candidatus Segetimicrobiaceae</taxon>
        <taxon>Candidatus Segetimicrobium</taxon>
    </lineage>
</organism>
<protein>
    <submittedName>
        <fullName evidence="6">Peptide ABC transporter substrate-binding protein</fullName>
    </submittedName>
</protein>
<evidence type="ECO:0000259" key="5">
    <source>
        <dbReference type="Pfam" id="PF00496"/>
    </source>
</evidence>
<evidence type="ECO:0000256" key="4">
    <source>
        <dbReference type="SAM" id="SignalP"/>
    </source>
</evidence>
<dbReference type="PANTHER" id="PTHR30290:SF9">
    <property type="entry name" value="OLIGOPEPTIDE-BINDING PROTEIN APPA"/>
    <property type="match status" value="1"/>
</dbReference>
<comment type="caution">
    <text evidence="6">The sequence shown here is derived from an EMBL/GenBank/DDBJ whole genome shotgun (WGS) entry which is preliminary data.</text>
</comment>
<gene>
    <name evidence="6" type="ORF">E6H05_03315</name>
</gene>
<evidence type="ECO:0000256" key="2">
    <source>
        <dbReference type="ARBA" id="ARBA00022448"/>
    </source>
</evidence>
<comment type="similarity">
    <text evidence="1">Belongs to the bacterial solute-binding protein 5 family.</text>
</comment>
<keyword evidence="3 4" id="KW-0732">Signal</keyword>
<dbReference type="Gene3D" id="3.10.105.10">
    <property type="entry name" value="Dipeptide-binding Protein, Domain 3"/>
    <property type="match status" value="1"/>
</dbReference>
<evidence type="ECO:0000313" key="6">
    <source>
        <dbReference type="EMBL" id="TMI76582.1"/>
    </source>
</evidence>
<sequence length="559" mass="62746">MRVRWQWVSLLLMTLLTLTVWPAAGVQAQPTAGRDTVVIGISQEPDYLNPMFVEMAAARGVQATIFVDDVQRDNTWKQFPQGVEYMPSLKDGTWKLDGEKMTLVWKVKARNWSDGKPVTCGDYVFGNSVARNEQVPVVTRDITKRIANVLCTKGAEGLDITVNWKERYAHANAAVTEYGATPRHALERYYRDNPTKLNEAPFGNDPKFTVGDGAYKLVEWRKGSSLTVESVGDHPIFGAPKIKRITWRFIPDTNALVANMLSGAIDAISTTGITFDLAVQLDKQSSGRFKVYFEPGLIWEHIDLNFDNPLLQDVRVRRALAYGINREGISQQLFEGKQPVSNTYLPPRHPGYTDAVQKYPYDPARARAMLQEAGFTPGSDGILRNAAGQRLALELNTTAGNRVREQVEQIIQQNLKDIGIEITIQNYPARVYFGEITNQRKYKALAMYAWLQSPISDCAELYTTESIPNEKNGWSGQNYPGYKNADMDKICLAARSEVDEAKRNKLLNDSAAIFARDLPAIPLYIRVSVSAAKTGLQGYSALSLSGTYETWNAHRWFWQ</sequence>
<dbReference type="InterPro" id="IPR039424">
    <property type="entry name" value="SBP_5"/>
</dbReference>
<dbReference type="Gene3D" id="3.40.190.10">
    <property type="entry name" value="Periplasmic binding protein-like II"/>
    <property type="match status" value="1"/>
</dbReference>
<reference evidence="6 7" key="1">
    <citation type="journal article" date="2019" name="Nat. Microbiol.">
        <title>Mediterranean grassland soil C-N compound turnover is dependent on rainfall and depth, and is mediated by genomically divergent microorganisms.</title>
        <authorList>
            <person name="Diamond S."/>
            <person name="Andeer P.F."/>
            <person name="Li Z."/>
            <person name="Crits-Christoph A."/>
            <person name="Burstein D."/>
            <person name="Anantharaman K."/>
            <person name="Lane K.R."/>
            <person name="Thomas B.C."/>
            <person name="Pan C."/>
            <person name="Northen T.R."/>
            <person name="Banfield J.F."/>
        </authorList>
    </citation>
    <scope>NUCLEOTIDE SEQUENCE [LARGE SCALE GENOMIC DNA]</scope>
    <source>
        <strain evidence="6">NP_8</strain>
    </source>
</reference>
<feature type="chain" id="PRO_5021794942" evidence="4">
    <location>
        <begin position="24"/>
        <end position="559"/>
    </location>
</feature>
<dbReference type="AlphaFoldDB" id="A0A537IZU8"/>
<dbReference type="GO" id="GO:0015833">
    <property type="term" value="P:peptide transport"/>
    <property type="evidence" value="ECO:0007669"/>
    <property type="project" value="TreeGrafter"/>
</dbReference>
<accession>A0A537IZU8</accession>